<proteinExistence type="inferred from homology"/>
<dbReference type="PANTHER" id="PTHR31362:SF13">
    <property type="entry name" value="GLYCOSYLTRANSFERASE STELLO2"/>
    <property type="match status" value="1"/>
</dbReference>
<evidence type="ECO:0000256" key="2">
    <source>
        <dbReference type="ARBA" id="ARBA00004723"/>
    </source>
</evidence>
<feature type="domain" description="Amine oxidase" evidence="9">
    <location>
        <begin position="177"/>
        <end position="436"/>
    </location>
</feature>
<name>A0AAP0X0B6_LIQFO</name>
<dbReference type="SUPFAM" id="SSF51905">
    <property type="entry name" value="FAD/NAD(P)-binding domain"/>
    <property type="match status" value="1"/>
</dbReference>
<dbReference type="EMBL" id="JBBPBK010000006">
    <property type="protein sequence ID" value="KAK9283871.1"/>
    <property type="molecule type" value="Genomic_DNA"/>
</dbReference>
<dbReference type="InterPro" id="IPR036188">
    <property type="entry name" value="FAD/NAD-bd_sf"/>
</dbReference>
<feature type="binding site" evidence="7">
    <location>
        <position position="220"/>
    </location>
    <ligand>
        <name>FAD</name>
        <dbReference type="ChEBI" id="CHEBI:57692"/>
    </ligand>
</feature>
<dbReference type="Pfam" id="PF01593">
    <property type="entry name" value="Amino_oxidase"/>
    <property type="match status" value="2"/>
</dbReference>
<evidence type="ECO:0000313" key="11">
    <source>
        <dbReference type="Proteomes" id="UP001415857"/>
    </source>
</evidence>
<accession>A0AAP0X0B6</accession>
<evidence type="ECO:0000256" key="3">
    <source>
        <dbReference type="ARBA" id="ARBA00005995"/>
    </source>
</evidence>
<dbReference type="Gene3D" id="3.50.50.60">
    <property type="entry name" value="FAD/NAD(P)-binding domain"/>
    <property type="match status" value="1"/>
</dbReference>
<keyword evidence="5" id="KW-0274">FAD</keyword>
<keyword evidence="6" id="KW-0560">Oxidoreductase</keyword>
<dbReference type="Gene3D" id="3.90.660.10">
    <property type="match status" value="1"/>
</dbReference>
<dbReference type="Pfam" id="PF03385">
    <property type="entry name" value="STELLO"/>
    <property type="match status" value="1"/>
</dbReference>
<dbReference type="GO" id="GO:0006598">
    <property type="term" value="P:polyamine catabolic process"/>
    <property type="evidence" value="ECO:0007669"/>
    <property type="project" value="UniProtKB-ARBA"/>
</dbReference>
<dbReference type="SUPFAM" id="SSF54373">
    <property type="entry name" value="FAD-linked reductases, C-terminal domain"/>
    <property type="match status" value="1"/>
</dbReference>
<comment type="caution">
    <text evidence="10">The sequence shown here is derived from an EMBL/GenBank/DDBJ whole genome shotgun (WGS) entry which is preliminary data.</text>
</comment>
<feature type="region of interest" description="Disordered" evidence="8">
    <location>
        <begin position="476"/>
        <end position="496"/>
    </location>
</feature>
<dbReference type="FunFam" id="3.90.660.10:FF:000012">
    <property type="entry name" value="Polyamine oxidase 1"/>
    <property type="match status" value="1"/>
</dbReference>
<dbReference type="InterPro" id="IPR005049">
    <property type="entry name" value="STL-like"/>
</dbReference>
<comment type="pathway">
    <text evidence="2">Amine and polyamine degradation; spermine degradation.</text>
</comment>
<evidence type="ECO:0000256" key="7">
    <source>
        <dbReference type="PIRSR" id="PIRSR601613-1"/>
    </source>
</evidence>
<dbReference type="GO" id="GO:0046592">
    <property type="term" value="F:polyamine oxidase activity"/>
    <property type="evidence" value="ECO:0007669"/>
    <property type="project" value="UniProtKB-ARBA"/>
</dbReference>
<comment type="similarity">
    <text evidence="3">Belongs to the flavin monoamine oxidase family.</text>
</comment>
<comment type="cofactor">
    <cofactor evidence="1">
        <name>FAD</name>
        <dbReference type="ChEBI" id="CHEBI:57692"/>
    </cofactor>
</comment>
<feature type="binding site" evidence="7">
    <location>
        <begin position="37"/>
        <end position="38"/>
    </location>
    <ligand>
        <name>FAD</name>
        <dbReference type="ChEBI" id="CHEBI:57692"/>
    </ligand>
</feature>
<dbReference type="GO" id="GO:0050660">
    <property type="term" value="F:flavin adenine dinucleotide binding"/>
    <property type="evidence" value="ECO:0007669"/>
    <property type="project" value="UniProtKB-ARBA"/>
</dbReference>
<dbReference type="InterPro" id="IPR001613">
    <property type="entry name" value="Flavin_amine_oxidase"/>
</dbReference>
<sequence>MASPTRSSVIIVGAGVSGISAAKVLAENGVEDVVILEASDRIGGRIRKEDFGGFAVELGAGWIVGVGGKESNPVWELADKSGLRTCFSDYSNARYNIYDRSGKIFPSGLAADSYKKAVDSAIQELRNQEASCGADDVCKMIPEPPSTPKTPIELAIDFILHDFEMAEVEPISTYIDYGEREFLVADERGYEFLLYKMAETFLSTSEGKILDSRLKLNQVVRELQHSRNGVTVTTEDGHVYEANYVILSVSIGVLQSDLISYKPPLPRWKMDAIEKCDVMVYTKIFLKFPYKFWPCGPGKEFFIYAHERRGYYTFWQHMENAYPGSNILVVTLTNGESKRVESQSDKETMKEAMEVLRDMFGPDIPNATDILVPRWWSNRFQRGSYSNYPIISNHQVVHNMKAPVGRIFFTGEHTSEKFSGYVHGAYLAGIDTSKALLEEMRKDSDTKSENQNFMLEPLLALTGAHVKDQDTLSLQKKNKTMQNPESRGPRDVGLERTQFTSSVECNKGSANSGTTQQAALASGYMVVLDPMLVQDHHSTLETLKPHQTLLSNPSSQSKSRHFSTWVAQNFYKIISISLLTLTFAALFFLRAVANPVAFFCLAKSHSKSLHQPIEFPKINFDSIQPITDESSPLASFRFDRWIVVSVSNYPSDSLRNLANIKGWQVLAIGNSKTPSDWNLKGVIFLSLEQQANLGFRVLDYLPYDSYVRKSVGYLFAIQHGAKIIFDVDDRGDVIGEDLGKHFDLDLHDVDTMQERILQYSNENPNRTVVNPYIHFGQRSIWPRGLPLENVGEIGHEQYYTEVYGGMQFIQQGVSNGLPDVDSVFYFTRKPGLEPFDIRFDEHTPKVALSQGIMVPLNSFNTIFHANAFWALMLPVSVSTMAADVLRGYWGQRILWEIGGFIVVYPPTIHRYDRIEAYPFSEEKDLHVNVGRLIKFLVSWRSKKHRLFEKILELSYSMAEEGFWTERDVKFMAAWLQDLLAVGYQLPRLKAIELDRARATIADGDRKEFIPRKLASVHLGVEEAGTVNYEIGNLIRWRKHFGNVVLIMFVTRPVERTTLEWRLLYGRIFKTVVVLSEQADADLAVEQGQLDQVYKYLPKIFDRFTSAEGFLFLRDNTVLNYWNLLQADKTKLWIADKVPQSWTTVSISGNDSTWFSKQADMVNKVVSTMPVHFQLSYKESNTSNQSLAICSSEVFYIPRRFVVDFVDLVGLVGSSKINQNVAMPMFFMAMDSTRNFDSVLSRMIYKTETPSNNSSDFYSAHVPAVHPWKVSSEQHFIELIRIMATGDPLLMELV</sequence>
<dbReference type="InterPro" id="IPR002937">
    <property type="entry name" value="Amino_oxidase"/>
</dbReference>
<evidence type="ECO:0000256" key="8">
    <source>
        <dbReference type="SAM" id="MobiDB-lite"/>
    </source>
</evidence>
<keyword evidence="4" id="KW-0285">Flavoprotein</keyword>
<evidence type="ECO:0000256" key="4">
    <source>
        <dbReference type="ARBA" id="ARBA00022630"/>
    </source>
</evidence>
<gene>
    <name evidence="10" type="ORF">L1049_012126</name>
</gene>
<feature type="compositionally biased region" description="Polar residues" evidence="8">
    <location>
        <begin position="476"/>
        <end position="485"/>
    </location>
</feature>
<dbReference type="Proteomes" id="UP001415857">
    <property type="component" value="Unassembled WGS sequence"/>
</dbReference>
<dbReference type="PRINTS" id="PR00757">
    <property type="entry name" value="AMINEOXDASEF"/>
</dbReference>
<organism evidence="10 11">
    <name type="scientific">Liquidambar formosana</name>
    <name type="common">Formosan gum</name>
    <dbReference type="NCBI Taxonomy" id="63359"/>
    <lineage>
        <taxon>Eukaryota</taxon>
        <taxon>Viridiplantae</taxon>
        <taxon>Streptophyta</taxon>
        <taxon>Embryophyta</taxon>
        <taxon>Tracheophyta</taxon>
        <taxon>Spermatophyta</taxon>
        <taxon>Magnoliopsida</taxon>
        <taxon>eudicotyledons</taxon>
        <taxon>Gunneridae</taxon>
        <taxon>Pentapetalae</taxon>
        <taxon>Saxifragales</taxon>
        <taxon>Altingiaceae</taxon>
        <taxon>Liquidambar</taxon>
    </lineage>
</organism>
<feature type="domain" description="Amine oxidase" evidence="9">
    <location>
        <begin position="16"/>
        <end position="108"/>
    </location>
</feature>
<evidence type="ECO:0000313" key="10">
    <source>
        <dbReference type="EMBL" id="KAK9283871.1"/>
    </source>
</evidence>
<evidence type="ECO:0000256" key="1">
    <source>
        <dbReference type="ARBA" id="ARBA00001974"/>
    </source>
</evidence>
<dbReference type="PANTHER" id="PTHR31362">
    <property type="entry name" value="GLYCOSYLTRANSFERASE STELLO1-RELATED"/>
    <property type="match status" value="1"/>
</dbReference>
<keyword evidence="11" id="KW-1185">Reference proteome</keyword>
<evidence type="ECO:0000259" key="9">
    <source>
        <dbReference type="Pfam" id="PF01593"/>
    </source>
</evidence>
<protein>
    <recommendedName>
        <fullName evidence="9">Amine oxidase domain-containing protein</fullName>
    </recommendedName>
</protein>
<reference evidence="10 11" key="1">
    <citation type="journal article" date="2024" name="Plant J.">
        <title>Genome sequences and population genomics reveal climatic adaptation and genomic divergence between two closely related sweetgum species.</title>
        <authorList>
            <person name="Xu W.Q."/>
            <person name="Ren C.Q."/>
            <person name="Zhang X.Y."/>
            <person name="Comes H.P."/>
            <person name="Liu X.H."/>
            <person name="Li Y.G."/>
            <person name="Kettle C.J."/>
            <person name="Jalonen R."/>
            <person name="Gaisberger H."/>
            <person name="Ma Y.Z."/>
            <person name="Qiu Y.X."/>
        </authorList>
    </citation>
    <scope>NUCLEOTIDE SEQUENCE [LARGE SCALE GENOMIC DNA]</scope>
    <source>
        <strain evidence="10">Hangzhou</strain>
    </source>
</reference>
<feature type="binding site" evidence="7">
    <location>
        <position position="17"/>
    </location>
    <ligand>
        <name>FAD</name>
        <dbReference type="ChEBI" id="CHEBI:57692"/>
    </ligand>
</feature>
<evidence type="ECO:0000256" key="6">
    <source>
        <dbReference type="ARBA" id="ARBA00023002"/>
    </source>
</evidence>
<evidence type="ECO:0000256" key="5">
    <source>
        <dbReference type="ARBA" id="ARBA00022827"/>
    </source>
</evidence>